<name>A0A919IQL4_9ACTN</name>
<proteinExistence type="predicted"/>
<keyword evidence="4" id="KW-1185">Reference proteome</keyword>
<dbReference type="EMBL" id="BOMH01000061">
    <property type="protein sequence ID" value="GID69406.1"/>
    <property type="molecule type" value="Genomic_DNA"/>
</dbReference>
<feature type="transmembrane region" description="Helical" evidence="2">
    <location>
        <begin position="20"/>
        <end position="44"/>
    </location>
</feature>
<evidence type="ECO:0000256" key="2">
    <source>
        <dbReference type="SAM" id="Phobius"/>
    </source>
</evidence>
<sequence length="376" mass="39374">MTVVGDWIVPGPRPGPSEPRISALVALVALLGGVLPIIVMVVTWASKPKPVHRDCPVAAHARSGSVLADQPARGRYRPGGQCNSTGSENRVERTDVGRYRVTFGGLGQDGGVAEVTPLTGDDRICTLPDWRPDGDDERVEVACFDRSGAPADSGFSARYWYLRDSGGTAAYLRLGDPGRTSQTVEDAYGYNSAGGINSADREDVGSYVVYFGRQDRASGGTVKVSAVGGTAAVCGVERWFAYPEGNYLAVRVRCRDAAGQAVDSRFAVAFSVGLGGGVPGAHLLADRPSDAGYTATGAYQFNSAGRSNTVTRSAVGDYRVSLPAVFGAGGNIQVTPYAGDARCVAVLDDQISGVRVVCRGPAGTPVDAQFLLAYWQ</sequence>
<dbReference type="AlphaFoldDB" id="A0A919IQL4"/>
<evidence type="ECO:0000256" key="1">
    <source>
        <dbReference type="SAM" id="MobiDB-lite"/>
    </source>
</evidence>
<protein>
    <submittedName>
        <fullName evidence="3">Uncharacterized protein</fullName>
    </submittedName>
</protein>
<feature type="region of interest" description="Disordered" evidence="1">
    <location>
        <begin position="70"/>
        <end position="90"/>
    </location>
</feature>
<accession>A0A919IQL4</accession>
<reference evidence="3" key="1">
    <citation type="submission" date="2021-01" db="EMBL/GenBank/DDBJ databases">
        <title>Whole genome shotgun sequence of Actinoplanes cyaneus NBRC 14990.</title>
        <authorList>
            <person name="Komaki H."/>
            <person name="Tamura T."/>
        </authorList>
    </citation>
    <scope>NUCLEOTIDE SEQUENCE</scope>
    <source>
        <strain evidence="3">NBRC 14990</strain>
    </source>
</reference>
<dbReference type="Proteomes" id="UP000619479">
    <property type="component" value="Unassembled WGS sequence"/>
</dbReference>
<keyword evidence="2" id="KW-0472">Membrane</keyword>
<keyword evidence="2" id="KW-1133">Transmembrane helix</keyword>
<organism evidence="3 4">
    <name type="scientific">Actinoplanes cyaneus</name>
    <dbReference type="NCBI Taxonomy" id="52696"/>
    <lineage>
        <taxon>Bacteria</taxon>
        <taxon>Bacillati</taxon>
        <taxon>Actinomycetota</taxon>
        <taxon>Actinomycetes</taxon>
        <taxon>Micromonosporales</taxon>
        <taxon>Micromonosporaceae</taxon>
        <taxon>Actinoplanes</taxon>
    </lineage>
</organism>
<comment type="caution">
    <text evidence="3">The sequence shown here is derived from an EMBL/GenBank/DDBJ whole genome shotgun (WGS) entry which is preliminary data.</text>
</comment>
<keyword evidence="2" id="KW-0812">Transmembrane</keyword>
<evidence type="ECO:0000313" key="3">
    <source>
        <dbReference type="EMBL" id="GID69406.1"/>
    </source>
</evidence>
<evidence type="ECO:0000313" key="4">
    <source>
        <dbReference type="Proteomes" id="UP000619479"/>
    </source>
</evidence>
<dbReference type="RefSeq" id="WP_203751780.1">
    <property type="nucleotide sequence ID" value="NZ_BAAAUC010000005.1"/>
</dbReference>
<gene>
    <name evidence="3" type="ORF">Acy02nite_72870</name>
</gene>